<accession>A0A7W5ALJ2</accession>
<dbReference type="RefSeq" id="WP_183224561.1">
    <property type="nucleotide sequence ID" value="NZ_BMPW01000017.1"/>
</dbReference>
<protein>
    <submittedName>
        <fullName evidence="2">Lysophospholipase L1-like esterase</fullName>
    </submittedName>
</protein>
<dbReference type="InterPro" id="IPR013830">
    <property type="entry name" value="SGNH_hydro"/>
</dbReference>
<name>A0A7W5ALJ2_9ACTN</name>
<evidence type="ECO:0000259" key="1">
    <source>
        <dbReference type="Pfam" id="PF13472"/>
    </source>
</evidence>
<reference evidence="2 3" key="1">
    <citation type="submission" date="2020-08" db="EMBL/GenBank/DDBJ databases">
        <title>Genomic Encyclopedia of Type Strains, Phase III (KMG-III): the genomes of soil and plant-associated and newly described type strains.</title>
        <authorList>
            <person name="Whitman W."/>
        </authorList>
    </citation>
    <scope>NUCLEOTIDE SEQUENCE [LARGE SCALE GENOMIC DNA]</scope>
    <source>
        <strain evidence="2 3">CECT 3287</strain>
    </source>
</reference>
<dbReference type="Gene3D" id="3.40.50.1110">
    <property type="entry name" value="SGNH hydrolase"/>
    <property type="match status" value="1"/>
</dbReference>
<evidence type="ECO:0000313" key="2">
    <source>
        <dbReference type="EMBL" id="MBB3098473.1"/>
    </source>
</evidence>
<feature type="domain" description="SGNH hydrolase-type esterase" evidence="1">
    <location>
        <begin position="7"/>
        <end position="185"/>
    </location>
</feature>
<keyword evidence="3" id="KW-1185">Reference proteome</keyword>
<dbReference type="SUPFAM" id="SSF52266">
    <property type="entry name" value="SGNH hydrolase"/>
    <property type="match status" value="1"/>
</dbReference>
<dbReference type="AlphaFoldDB" id="A0A7W5ALJ2"/>
<proteinExistence type="predicted"/>
<sequence>MTGLYVALGDSMSIDDYAGGPGRGAASLLHRNHDRDFADWAGRDLPGWTLRLLARDGAVVADVLDRQLPQLTEVPDLVTVTMGGNDLMGAYGDDTAAAAVVGRVAAQGEGVLSRLRAVTGPSCPIVVTTVYDPSDGTGEVPGSGLPPWPGGPRWVAALNGELAALAARHGALLADVHARFRGHGVTAGDPARAEPRPDGRDLWFCGVIEPNAWGAHQIRAAWWEALDRRG</sequence>
<dbReference type="Pfam" id="PF13472">
    <property type="entry name" value="Lipase_GDSL_2"/>
    <property type="match status" value="1"/>
</dbReference>
<dbReference type="Proteomes" id="UP000590749">
    <property type="component" value="Unassembled WGS sequence"/>
</dbReference>
<organism evidence="2 3">
    <name type="scientific">Actinoplanes campanulatus</name>
    <dbReference type="NCBI Taxonomy" id="113559"/>
    <lineage>
        <taxon>Bacteria</taxon>
        <taxon>Bacillati</taxon>
        <taxon>Actinomycetota</taxon>
        <taxon>Actinomycetes</taxon>
        <taxon>Micromonosporales</taxon>
        <taxon>Micromonosporaceae</taxon>
        <taxon>Actinoplanes</taxon>
    </lineage>
</organism>
<dbReference type="InterPro" id="IPR036514">
    <property type="entry name" value="SGNH_hydro_sf"/>
</dbReference>
<evidence type="ECO:0000313" key="3">
    <source>
        <dbReference type="Proteomes" id="UP000590749"/>
    </source>
</evidence>
<gene>
    <name evidence="2" type="ORF">FHR83_006172</name>
</gene>
<comment type="caution">
    <text evidence="2">The sequence shown here is derived from an EMBL/GenBank/DDBJ whole genome shotgun (WGS) entry which is preliminary data.</text>
</comment>
<dbReference type="EMBL" id="JACHXF010000015">
    <property type="protein sequence ID" value="MBB3098473.1"/>
    <property type="molecule type" value="Genomic_DNA"/>
</dbReference>